<proteinExistence type="inferred from homology"/>
<dbReference type="PANTHER" id="PTHR10980">
    <property type="entry name" value="RHO GDP-DISSOCIATION INHIBITOR"/>
    <property type="match status" value="1"/>
</dbReference>
<comment type="subcellular location">
    <subcellularLocation>
        <location evidence="1">Cytoplasm</location>
    </subcellularLocation>
</comment>
<evidence type="ECO:0000256" key="1">
    <source>
        <dbReference type="ARBA" id="ARBA00004496"/>
    </source>
</evidence>
<dbReference type="OrthoDB" id="1683373at2759"/>
<gene>
    <name evidence="8" type="ORF">C0Q70_01059</name>
</gene>
<dbReference type="GO" id="GO:0007266">
    <property type="term" value="P:Rho protein signal transduction"/>
    <property type="evidence" value="ECO:0007669"/>
    <property type="project" value="InterPro"/>
</dbReference>
<dbReference type="GO" id="GO:0005829">
    <property type="term" value="C:cytosol"/>
    <property type="evidence" value="ECO:0007669"/>
    <property type="project" value="TreeGrafter"/>
</dbReference>
<evidence type="ECO:0000256" key="7">
    <source>
        <dbReference type="SAM" id="MobiDB-lite"/>
    </source>
</evidence>
<dbReference type="STRING" id="400727.A0A2T7PYE6"/>
<organism evidence="8 9">
    <name type="scientific">Pomacea canaliculata</name>
    <name type="common">Golden apple snail</name>
    <dbReference type="NCBI Taxonomy" id="400727"/>
    <lineage>
        <taxon>Eukaryota</taxon>
        <taxon>Metazoa</taxon>
        <taxon>Spiralia</taxon>
        <taxon>Lophotrochozoa</taxon>
        <taxon>Mollusca</taxon>
        <taxon>Gastropoda</taxon>
        <taxon>Caenogastropoda</taxon>
        <taxon>Architaenioglossa</taxon>
        <taxon>Ampullarioidea</taxon>
        <taxon>Ampullariidae</taxon>
        <taxon>Pomacea</taxon>
    </lineage>
</organism>
<dbReference type="Gene3D" id="2.70.50.30">
    <property type="entry name" value="Coagulation Factor XIII, subunit A, domain 1"/>
    <property type="match status" value="1"/>
</dbReference>
<dbReference type="InterPro" id="IPR014756">
    <property type="entry name" value="Ig_E-set"/>
</dbReference>
<dbReference type="SUPFAM" id="SSF81296">
    <property type="entry name" value="E set domains"/>
    <property type="match status" value="1"/>
</dbReference>
<dbReference type="Proteomes" id="UP000245119">
    <property type="component" value="Linkage Group LG1"/>
</dbReference>
<evidence type="ECO:0000256" key="4">
    <source>
        <dbReference type="ARBA" id="ARBA00053735"/>
    </source>
</evidence>
<accession>A0A2T7PYE6</accession>
<dbReference type="PANTHER" id="PTHR10980:SF3">
    <property type="entry name" value="LD16419P"/>
    <property type="match status" value="1"/>
</dbReference>
<evidence type="ECO:0000256" key="6">
    <source>
        <dbReference type="ARBA" id="ARBA00080671"/>
    </source>
</evidence>
<evidence type="ECO:0000256" key="5">
    <source>
        <dbReference type="ARBA" id="ARBA00073845"/>
    </source>
</evidence>
<evidence type="ECO:0000256" key="3">
    <source>
        <dbReference type="ARBA" id="ARBA00022490"/>
    </source>
</evidence>
<protein>
    <recommendedName>
        <fullName evidence="5">Rho GDP-dissociation inhibitor 3</fullName>
    </recommendedName>
    <alternativeName>
        <fullName evidence="6">Rho-GDI gamma</fullName>
    </alternativeName>
</protein>
<comment type="caution">
    <text evidence="8">The sequence shown here is derived from an EMBL/GenBank/DDBJ whole genome shotgun (WGS) entry which is preliminary data.</text>
</comment>
<dbReference type="FunFam" id="2.70.50.30:FF:000001">
    <property type="entry name" value="Rho GDP-dissociation inhibitor 1"/>
    <property type="match status" value="1"/>
</dbReference>
<keyword evidence="9" id="KW-1185">Reference proteome</keyword>
<dbReference type="PRINTS" id="PR00492">
    <property type="entry name" value="RHOGDI"/>
</dbReference>
<dbReference type="InterPro" id="IPR024792">
    <property type="entry name" value="RhoGDI_dom_sf"/>
</dbReference>
<dbReference type="EMBL" id="PZQS01000001">
    <property type="protein sequence ID" value="PVD38444.1"/>
    <property type="molecule type" value="Genomic_DNA"/>
</dbReference>
<comment type="similarity">
    <text evidence="2">Belongs to the Rho GDI family.</text>
</comment>
<keyword evidence="3" id="KW-0963">Cytoplasm</keyword>
<dbReference type="Pfam" id="PF02115">
    <property type="entry name" value="Rho_GDI"/>
    <property type="match status" value="1"/>
</dbReference>
<reference evidence="8 9" key="1">
    <citation type="submission" date="2018-04" db="EMBL/GenBank/DDBJ databases">
        <title>The genome of golden apple snail Pomacea canaliculata provides insight into stress tolerance and invasive adaptation.</title>
        <authorList>
            <person name="Liu C."/>
            <person name="Liu B."/>
            <person name="Ren Y."/>
            <person name="Zhang Y."/>
            <person name="Wang H."/>
            <person name="Li S."/>
            <person name="Jiang F."/>
            <person name="Yin L."/>
            <person name="Zhang G."/>
            <person name="Qian W."/>
            <person name="Fan W."/>
        </authorList>
    </citation>
    <scope>NUCLEOTIDE SEQUENCE [LARGE SCALE GENOMIC DNA]</scope>
    <source>
        <strain evidence="8">SZHN2017</strain>
        <tissue evidence="8">Muscle</tissue>
    </source>
</reference>
<comment type="function">
    <text evidence="4">Inhibits GDP/GTP exchange reaction of RhoB. Interacts specifically with the GDP- and GTP-bound forms of post-translationally processed Rhob and Rhog proteins, both of which show a growth-regulated expression in mammalian cells. Stimulates the release of the GDP-bound but not the GTP-bound RhoB protein. Also inhibits the GDP/GTP exchange of RhoB but shows less ability to inhibit the dissociation of prebound GTP.</text>
</comment>
<evidence type="ECO:0000313" key="9">
    <source>
        <dbReference type="Proteomes" id="UP000245119"/>
    </source>
</evidence>
<feature type="region of interest" description="Disordered" evidence="7">
    <location>
        <begin position="1"/>
        <end position="45"/>
    </location>
</feature>
<dbReference type="AlphaFoldDB" id="A0A2T7PYE6"/>
<name>A0A2T7PYE6_POMCA</name>
<sequence>MNNQKNEPRAIMAEQEEVHQGAGDEEQDDNPNYKPPAQKSLAEILQQDAEDESLRKYKEALLGKAGGEPIVVDPNYPGKVKVMKLIILVEGRDDLQLDLTLPKEEIKKRKIILKEGCKYRVRIQFYVQRDIVTGLKYEQKLYRKGIRVEKDSHMMGSYGPSTDLITYTAPEDETPSGLIARGEYKVESRFIDDDKNCYTEWEWNLTLKKDWD</sequence>
<dbReference type="GO" id="GO:0016020">
    <property type="term" value="C:membrane"/>
    <property type="evidence" value="ECO:0007669"/>
    <property type="project" value="TreeGrafter"/>
</dbReference>
<dbReference type="GO" id="GO:0005094">
    <property type="term" value="F:Rho GDP-dissociation inhibitor activity"/>
    <property type="evidence" value="ECO:0007669"/>
    <property type="project" value="InterPro"/>
</dbReference>
<evidence type="ECO:0000256" key="2">
    <source>
        <dbReference type="ARBA" id="ARBA00009758"/>
    </source>
</evidence>
<evidence type="ECO:0000313" key="8">
    <source>
        <dbReference type="EMBL" id="PVD38444.1"/>
    </source>
</evidence>
<dbReference type="InterPro" id="IPR000406">
    <property type="entry name" value="Rho_GDI"/>
</dbReference>